<evidence type="ECO:0000256" key="6">
    <source>
        <dbReference type="ARBA" id="ARBA00022516"/>
    </source>
</evidence>
<dbReference type="PANTHER" id="PTHR10977:SF3">
    <property type="entry name" value="DIPHOSPHOMEVALONATE DECARBOXYLASE"/>
    <property type="match status" value="1"/>
</dbReference>
<keyword evidence="10" id="KW-0756">Sterol biosynthesis</keyword>
<evidence type="ECO:0000313" key="19">
    <source>
        <dbReference type="EMBL" id="ELK00496.1"/>
    </source>
</evidence>
<dbReference type="EC" id="4.1.1.33" evidence="4 16"/>
<accession>L5JP16</accession>
<evidence type="ECO:0000256" key="4">
    <source>
        <dbReference type="ARBA" id="ARBA00012296"/>
    </source>
</evidence>
<dbReference type="InterPro" id="IPR005935">
    <property type="entry name" value="Mev_decarb"/>
</dbReference>
<evidence type="ECO:0000313" key="20">
    <source>
        <dbReference type="Proteomes" id="UP000010552"/>
    </source>
</evidence>
<dbReference type="Gene3D" id="3.30.70.890">
    <property type="entry name" value="GHMP kinase, C-terminal domain"/>
    <property type="match status" value="1"/>
</dbReference>
<dbReference type="InterPro" id="IPR053859">
    <property type="entry name" value="MVD-like_N"/>
</dbReference>
<feature type="domain" description="Diphosphomevalonate decarboxylase-like N-terminal" evidence="18">
    <location>
        <begin position="14"/>
        <end position="183"/>
    </location>
</feature>
<dbReference type="GO" id="GO:0005524">
    <property type="term" value="F:ATP binding"/>
    <property type="evidence" value="ECO:0007669"/>
    <property type="project" value="UniProtKB-UniRule"/>
</dbReference>
<keyword evidence="20" id="KW-1185">Reference proteome</keyword>
<dbReference type="EMBL" id="KB031158">
    <property type="protein sequence ID" value="ELK00496.1"/>
    <property type="molecule type" value="Genomic_DNA"/>
</dbReference>
<evidence type="ECO:0000256" key="2">
    <source>
        <dbReference type="ARBA" id="ARBA00004770"/>
    </source>
</evidence>
<dbReference type="InParanoid" id="L5JP16"/>
<dbReference type="GO" id="GO:0005829">
    <property type="term" value="C:cytosol"/>
    <property type="evidence" value="ECO:0007669"/>
    <property type="project" value="InterPro"/>
</dbReference>
<dbReference type="GO" id="GO:0004163">
    <property type="term" value="F:diphosphomevalonate decarboxylase activity"/>
    <property type="evidence" value="ECO:0007669"/>
    <property type="project" value="UniProtKB-EC"/>
</dbReference>
<dbReference type="InterPro" id="IPR036554">
    <property type="entry name" value="GHMP_kinase_C_sf"/>
</dbReference>
<evidence type="ECO:0000256" key="14">
    <source>
        <dbReference type="ARBA" id="ARBA00023239"/>
    </source>
</evidence>
<dbReference type="GO" id="GO:0019287">
    <property type="term" value="P:isopentenyl diphosphate biosynthetic process, mevalonate pathway"/>
    <property type="evidence" value="ECO:0007669"/>
    <property type="project" value="InterPro"/>
</dbReference>
<dbReference type="InterPro" id="IPR041431">
    <property type="entry name" value="Mvd1_C"/>
</dbReference>
<evidence type="ECO:0000256" key="15">
    <source>
        <dbReference type="ARBA" id="ARBA00048154"/>
    </source>
</evidence>
<evidence type="ECO:0000256" key="10">
    <source>
        <dbReference type="ARBA" id="ARBA00023011"/>
    </source>
</evidence>
<dbReference type="InterPro" id="IPR020568">
    <property type="entry name" value="Ribosomal_Su5_D2-typ_SF"/>
</dbReference>
<evidence type="ECO:0000256" key="8">
    <source>
        <dbReference type="ARBA" id="ARBA00022840"/>
    </source>
</evidence>
<comment type="function">
    <text evidence="1">Catalyzes the ATP dependent decarboxylation of (R)-5-diphosphomevalonate to form isopentenyl diphosphate (IPP). Functions in the mevalonate (MVA) pathway leading to isopentenyl diphosphate (IPP), a key precursor for the biosynthesis of isoprenoids and sterol synthesis.</text>
</comment>
<evidence type="ECO:0000256" key="7">
    <source>
        <dbReference type="ARBA" id="ARBA00022741"/>
    </source>
</evidence>
<protein>
    <recommendedName>
        <fullName evidence="5 16">Diphosphomevalonate decarboxylase</fullName>
        <ecNumber evidence="4 16">4.1.1.33</ecNumber>
    </recommendedName>
</protein>
<evidence type="ECO:0000259" key="17">
    <source>
        <dbReference type="Pfam" id="PF18376"/>
    </source>
</evidence>
<dbReference type="InterPro" id="IPR029765">
    <property type="entry name" value="Mev_diP_decarb"/>
</dbReference>
<keyword evidence="13" id="KW-0753">Steroid metabolism</keyword>
<keyword evidence="11 16" id="KW-0443">Lipid metabolism</keyword>
<dbReference type="SUPFAM" id="SSF55060">
    <property type="entry name" value="GHMP Kinase, C-terminal domain"/>
    <property type="match status" value="1"/>
</dbReference>
<dbReference type="Gene3D" id="3.30.230.10">
    <property type="match status" value="1"/>
</dbReference>
<evidence type="ECO:0000256" key="1">
    <source>
        <dbReference type="ARBA" id="ARBA00003812"/>
    </source>
</evidence>
<dbReference type="STRING" id="9402.L5JP16"/>
<keyword evidence="6" id="KW-0444">Lipid biosynthesis</keyword>
<dbReference type="AlphaFoldDB" id="L5JP16"/>
<dbReference type="FunFam" id="3.30.230.10:FF:000018">
    <property type="entry name" value="Diphosphomevalonate decarboxylase"/>
    <property type="match status" value="1"/>
</dbReference>
<comment type="catalytic activity">
    <reaction evidence="15 16">
        <text>(R)-5-diphosphomevalonate + ATP = isopentenyl diphosphate + ADP + phosphate + CO2</text>
        <dbReference type="Rhea" id="RHEA:23732"/>
        <dbReference type="ChEBI" id="CHEBI:16526"/>
        <dbReference type="ChEBI" id="CHEBI:30616"/>
        <dbReference type="ChEBI" id="CHEBI:43474"/>
        <dbReference type="ChEBI" id="CHEBI:57557"/>
        <dbReference type="ChEBI" id="CHEBI:128769"/>
        <dbReference type="ChEBI" id="CHEBI:456216"/>
        <dbReference type="EC" id="4.1.1.33"/>
    </reaction>
</comment>
<organism evidence="19 20">
    <name type="scientific">Pteropus alecto</name>
    <name type="common">Black flying fox</name>
    <dbReference type="NCBI Taxonomy" id="9402"/>
    <lineage>
        <taxon>Eukaryota</taxon>
        <taxon>Metazoa</taxon>
        <taxon>Chordata</taxon>
        <taxon>Craniata</taxon>
        <taxon>Vertebrata</taxon>
        <taxon>Euteleostomi</taxon>
        <taxon>Mammalia</taxon>
        <taxon>Eutheria</taxon>
        <taxon>Laurasiatheria</taxon>
        <taxon>Chiroptera</taxon>
        <taxon>Yinpterochiroptera</taxon>
        <taxon>Pteropodoidea</taxon>
        <taxon>Pteropodidae</taxon>
        <taxon>Pteropodinae</taxon>
        <taxon>Pteropus</taxon>
    </lineage>
</organism>
<dbReference type="Pfam" id="PF18376">
    <property type="entry name" value="MDD_C"/>
    <property type="match status" value="1"/>
</dbReference>
<dbReference type="InterPro" id="IPR014721">
    <property type="entry name" value="Ribsml_uS5_D2-typ_fold_subgr"/>
</dbReference>
<dbReference type="Proteomes" id="UP000010552">
    <property type="component" value="Unassembled WGS sequence"/>
</dbReference>
<evidence type="ECO:0000256" key="16">
    <source>
        <dbReference type="PIRNR" id="PIRNR015950"/>
    </source>
</evidence>
<dbReference type="UniPathway" id="UPA00063"/>
<reference evidence="20" key="1">
    <citation type="journal article" date="2013" name="Science">
        <title>Comparative analysis of bat genomes provides insight into the evolution of flight and immunity.</title>
        <authorList>
            <person name="Zhang G."/>
            <person name="Cowled C."/>
            <person name="Shi Z."/>
            <person name="Huang Z."/>
            <person name="Bishop-Lilly K.A."/>
            <person name="Fang X."/>
            <person name="Wynne J.W."/>
            <person name="Xiong Z."/>
            <person name="Baker M.L."/>
            <person name="Zhao W."/>
            <person name="Tachedjian M."/>
            <person name="Zhu Y."/>
            <person name="Zhou P."/>
            <person name="Jiang X."/>
            <person name="Ng J."/>
            <person name="Yang L."/>
            <person name="Wu L."/>
            <person name="Xiao J."/>
            <person name="Feng Y."/>
            <person name="Chen Y."/>
            <person name="Sun X."/>
            <person name="Zhang Y."/>
            <person name="Marsh G.A."/>
            <person name="Crameri G."/>
            <person name="Broder C.C."/>
            <person name="Frey K.G."/>
            <person name="Wang L.F."/>
            <person name="Wang J."/>
        </authorList>
    </citation>
    <scope>NUCLEOTIDE SEQUENCE [LARGE SCALE GENOMIC DNA]</scope>
</reference>
<evidence type="ECO:0000256" key="12">
    <source>
        <dbReference type="ARBA" id="ARBA00023166"/>
    </source>
</evidence>
<keyword evidence="7 16" id="KW-0547">Nucleotide-binding</keyword>
<dbReference type="NCBIfam" id="TIGR01240">
    <property type="entry name" value="mevDPdecarb"/>
    <property type="match status" value="1"/>
</dbReference>
<evidence type="ECO:0000256" key="13">
    <source>
        <dbReference type="ARBA" id="ARBA00023221"/>
    </source>
</evidence>
<keyword evidence="9" id="KW-0752">Steroid biosynthesis</keyword>
<comment type="similarity">
    <text evidence="3 16">Belongs to the diphosphomevalonate decarboxylase family.</text>
</comment>
<sequence>MASEKPLVTVTCTAPVNIAVIKYWGKRDEDLILPINSSLSVTLHQDQLKTTTTAVISKDFTEDQIWLNGQKVDVGQPRIQACLREIRRLARKRRSADDKDPLPLSLSYKVHIASVNNFPTAAGLASSAAGYACLAFTLAQVYGVEGDLSEVARRGSGSACRSLYGGFVEWQMGERADGKDSIARQVAPELHWPELRVLILVVNSEKKLISSTVGMQTSVETSPLLKFRAEALVPAHMAEMTHYIKERDFQGFGQLTMKESNQCHATCLDTFPPISYLNDISRRIIQLVHRFNTHYGETKARWDWGSTGNP</sequence>
<evidence type="ECO:0000256" key="5">
    <source>
        <dbReference type="ARBA" id="ARBA00019335"/>
    </source>
</evidence>
<dbReference type="FunCoup" id="L5JP16">
    <property type="interactions" value="778"/>
</dbReference>
<keyword evidence="14 16" id="KW-0456">Lyase</keyword>
<evidence type="ECO:0000259" key="18">
    <source>
        <dbReference type="Pfam" id="PF22700"/>
    </source>
</evidence>
<dbReference type="GO" id="GO:0006695">
    <property type="term" value="P:cholesterol biosynthetic process"/>
    <property type="evidence" value="ECO:0007669"/>
    <property type="project" value="UniProtKB-UniPathway"/>
</dbReference>
<name>L5JP16_PTEAL</name>
<dbReference type="PIRSF" id="PIRSF015950">
    <property type="entry name" value="Mev_P_decrbx"/>
    <property type="match status" value="1"/>
</dbReference>
<dbReference type="eggNOG" id="KOG2833">
    <property type="taxonomic scope" value="Eukaryota"/>
</dbReference>
<dbReference type="SUPFAM" id="SSF54211">
    <property type="entry name" value="Ribosomal protein S5 domain 2-like"/>
    <property type="match status" value="1"/>
</dbReference>
<keyword evidence="8 16" id="KW-0067">ATP-binding</keyword>
<feature type="domain" description="Mvd1 C-terminal" evidence="17">
    <location>
        <begin position="197"/>
        <end position="301"/>
    </location>
</feature>
<dbReference type="PANTHER" id="PTHR10977">
    <property type="entry name" value="DIPHOSPHOMEVALONATE DECARBOXYLASE"/>
    <property type="match status" value="1"/>
</dbReference>
<gene>
    <name evidence="19" type="ORF">PAL_GLEAN10025651</name>
</gene>
<dbReference type="Pfam" id="PF22700">
    <property type="entry name" value="MVD-like_N"/>
    <property type="match status" value="1"/>
</dbReference>
<evidence type="ECO:0000256" key="3">
    <source>
        <dbReference type="ARBA" id="ARBA00008831"/>
    </source>
</evidence>
<proteinExistence type="inferred from homology"/>
<evidence type="ECO:0000256" key="9">
    <source>
        <dbReference type="ARBA" id="ARBA00022955"/>
    </source>
</evidence>
<evidence type="ECO:0000256" key="11">
    <source>
        <dbReference type="ARBA" id="ARBA00023098"/>
    </source>
</evidence>
<comment type="pathway">
    <text evidence="2">Steroid biosynthesis; cholesterol biosynthesis.</text>
</comment>
<keyword evidence="12" id="KW-1207">Sterol metabolism</keyword>